<dbReference type="OrthoDB" id="4063558at2759"/>
<dbReference type="AlphaFoldDB" id="A0A1Q2YEG5"/>
<organism evidence="8 9">
    <name type="scientific">Pichia membranifaciens</name>
    <dbReference type="NCBI Taxonomy" id="4926"/>
    <lineage>
        <taxon>Eukaryota</taxon>
        <taxon>Fungi</taxon>
        <taxon>Dikarya</taxon>
        <taxon>Ascomycota</taxon>
        <taxon>Saccharomycotina</taxon>
        <taxon>Pichiomycetes</taxon>
        <taxon>Pichiales</taxon>
        <taxon>Pichiaceae</taxon>
        <taxon>Pichia</taxon>
    </lineage>
</organism>
<dbReference type="GO" id="GO:0006865">
    <property type="term" value="P:amino acid transport"/>
    <property type="evidence" value="ECO:0007669"/>
    <property type="project" value="UniProtKB-KW"/>
</dbReference>
<keyword evidence="9" id="KW-1185">Reference proteome</keyword>
<reference evidence="8 9" key="1">
    <citation type="submission" date="2016-08" db="EMBL/GenBank/DDBJ databases">
        <title>Whole genome shotgun sequence of Pichia membranifaciens KS47-1.</title>
        <authorList>
            <person name="Konishi M."/>
            <person name="Ishida M."/>
            <person name="Arakawa T."/>
            <person name="Kato Y."/>
            <person name="Horiuchi J."/>
        </authorList>
    </citation>
    <scope>NUCLEOTIDE SEQUENCE [LARGE SCALE GENOMIC DNA]</scope>
    <source>
        <strain evidence="8 9">KS47-1</strain>
    </source>
</reference>
<dbReference type="PROSITE" id="PS51836">
    <property type="entry name" value="DENN_FNIP12"/>
    <property type="match status" value="1"/>
</dbReference>
<feature type="compositionally biased region" description="Polar residues" evidence="6">
    <location>
        <begin position="111"/>
        <end position="122"/>
    </location>
</feature>
<feature type="compositionally biased region" description="Low complexity" evidence="6">
    <location>
        <begin position="12"/>
        <end position="32"/>
    </location>
</feature>
<keyword evidence="3" id="KW-0813">Transport</keyword>
<protein>
    <recommendedName>
        <fullName evidence="2">Protein LST4</fullName>
    </recommendedName>
</protein>
<evidence type="ECO:0000256" key="5">
    <source>
        <dbReference type="ARBA" id="ARBA00022970"/>
    </source>
</evidence>
<evidence type="ECO:0000313" key="9">
    <source>
        <dbReference type="Proteomes" id="UP000186136"/>
    </source>
</evidence>
<evidence type="ECO:0000256" key="6">
    <source>
        <dbReference type="SAM" id="MobiDB-lite"/>
    </source>
</evidence>
<feature type="compositionally biased region" description="Low complexity" evidence="6">
    <location>
        <begin position="101"/>
        <end position="110"/>
    </location>
</feature>
<dbReference type="Pfam" id="PF18639">
    <property type="entry name" value="Longin_2"/>
    <property type="match status" value="1"/>
</dbReference>
<dbReference type="InterPro" id="IPR037545">
    <property type="entry name" value="DENN_FNIP1/2"/>
</dbReference>
<name>A0A1Q2YEG5_9ASCO</name>
<feature type="region of interest" description="Disordered" evidence="6">
    <location>
        <begin position="863"/>
        <end position="908"/>
    </location>
</feature>
<comment type="caution">
    <text evidence="8">The sequence shown here is derived from an EMBL/GenBank/DDBJ whole genome shotgun (WGS) entry which is preliminary data.</text>
</comment>
<dbReference type="EMBL" id="BDGI01000050">
    <property type="protein sequence ID" value="GAV27957.1"/>
    <property type="molecule type" value="Genomic_DNA"/>
</dbReference>
<evidence type="ECO:0000256" key="4">
    <source>
        <dbReference type="ARBA" id="ARBA00022927"/>
    </source>
</evidence>
<feature type="region of interest" description="Disordered" evidence="6">
    <location>
        <begin position="652"/>
        <end position="672"/>
    </location>
</feature>
<evidence type="ECO:0000259" key="7">
    <source>
        <dbReference type="PROSITE" id="PS51836"/>
    </source>
</evidence>
<dbReference type="Proteomes" id="UP000186136">
    <property type="component" value="Unassembled WGS sequence"/>
</dbReference>
<dbReference type="GO" id="GO:0005737">
    <property type="term" value="C:cytoplasm"/>
    <property type="evidence" value="ECO:0007669"/>
    <property type="project" value="UniProtKB-ARBA"/>
</dbReference>
<accession>A0A1Q2YEG5</accession>
<evidence type="ECO:0000256" key="2">
    <source>
        <dbReference type="ARBA" id="ARBA00013394"/>
    </source>
</evidence>
<keyword evidence="5" id="KW-0029">Amino-acid transport</keyword>
<evidence type="ECO:0000256" key="3">
    <source>
        <dbReference type="ARBA" id="ARBA00022448"/>
    </source>
</evidence>
<feature type="region of interest" description="Disordered" evidence="6">
    <location>
        <begin position="74"/>
        <end position="122"/>
    </location>
</feature>
<evidence type="ECO:0000256" key="1">
    <source>
        <dbReference type="ARBA" id="ARBA00010162"/>
    </source>
</evidence>
<evidence type="ECO:0000313" key="8">
    <source>
        <dbReference type="EMBL" id="GAV27957.1"/>
    </source>
</evidence>
<dbReference type="GO" id="GO:0015031">
    <property type="term" value="P:protein transport"/>
    <property type="evidence" value="ECO:0007669"/>
    <property type="project" value="UniProtKB-KW"/>
</dbReference>
<proteinExistence type="inferred from homology"/>
<feature type="region of interest" description="Disordered" evidence="6">
    <location>
        <begin position="10"/>
        <end position="35"/>
    </location>
</feature>
<gene>
    <name evidence="8" type="ORF">PMKS-001425</name>
</gene>
<comment type="similarity">
    <text evidence="1">Belongs to the LST4 family.</text>
</comment>
<dbReference type="InterPro" id="IPR041153">
    <property type="entry name" value="LST4_longin"/>
</dbReference>
<sequence length="1004" mass="111402">MIGSLFKKRESAYNSSAIPSSSSSSTTVLPTSSTPPLPCSSAAYNNNSAGNVQAGYDPSPLSASSASSLNLLFPNSHLNNHQRPSEVQALSTPTDNEVGYSNGNSNGINNRTNPQETGKFSDQSGLNIPSLYGTNVTPPTPAFKLSDKLSGFRMVVIQDAGIRKKQPLFDSAVPYNKNFTIMQQKLNKKIHHSINELSLFMFGCYGMPMSENNMTTKMHYLPSLSSMHSSVLVTRLFSLDSSFRLKPHKMSASSLDWEPHPLLETDELPLYENSSIRFSIGLVIPVSSSIESVRDEITENWLQTSDTLLTLQNLIVAKLKNIYKSQNSPKKAQSHFGQSNPTYCSPNNTIHSLSNKSTNFGFSIYSLQTEMEIYQTLGSLLSRLISLLEVPRLFIDLKHSNQSLIDWASTLSLWLELKDGRSHHSLDIHSNGNSADCFNNNIYLPNSSTHSIKFLASLLSIFLPLRKSLFADPLTEHSGISKLRIVIGTGNPVISQKLVFILVGILGYERFSELYEKAKKLPKQSKVEKSNEPTAVPIPISKPEGDYSSSNVLTKNNSLIIDGPPQPMDINFKSSPLRMQHSPSISTISASVQTQRIPVPMLTRTSSYASLQNLSTSYGANVPNSYGSQTSSNSWRNNFGSFMDRWKSSIMSSPTTSQLSKSPKTESPSPNLSEYDEYPWYAHKKSNPLLSPAPSFTSGNTTITQSASVRRISMKTLNAGNYVSNDDYKLSRSTINLIPSSFINIVDNINVEINAIMRGEFECSISDSGNDSVMDVAIKKPKLLNNNKPISPVTAIPLPLLVGYISQFRPEFKMMSCPNRILQDGVFIETMKDDLKKVQLNESDVFFVNLAMRKVTLLEMKNKSVKSSNDKNEHSQLYTNKAMDIDKRNLGSESSDSGSKSKSRKKSHLSETLESSFILNDTVVFTPEKPLRNDQKIGKSSTSTISEKVDLYDQLLEKIAYTVNNFFLDLKDSSRDTTTIEKENECCDNIRQLIERLMSISDSE</sequence>
<feature type="domain" description="UDENN FNIP1/2-type" evidence="7">
    <location>
        <begin position="147"/>
        <end position="927"/>
    </location>
</feature>
<keyword evidence="4" id="KW-0653">Protein transport</keyword>